<feature type="transmembrane region" description="Helical" evidence="10">
    <location>
        <begin position="171"/>
        <end position="193"/>
    </location>
</feature>
<keyword evidence="5" id="KW-0552">Olfaction</keyword>
<comment type="subcellular location">
    <subcellularLocation>
        <location evidence="1">Cell membrane</location>
        <topology evidence="1">Multi-pass membrane protein</topology>
    </subcellularLocation>
</comment>
<evidence type="ECO:0000256" key="1">
    <source>
        <dbReference type="ARBA" id="ARBA00004651"/>
    </source>
</evidence>
<evidence type="ECO:0000256" key="4">
    <source>
        <dbReference type="ARBA" id="ARBA00022692"/>
    </source>
</evidence>
<keyword evidence="7 10" id="KW-0472">Membrane</keyword>
<reference evidence="11 12" key="1">
    <citation type="journal article" date="2023" name="Insect Mol. Biol.">
        <title>Genome sequencing provides insights into the evolution of gene families encoding plant cell wall-degrading enzymes in longhorned beetles.</title>
        <authorList>
            <person name="Shin N.R."/>
            <person name="Okamura Y."/>
            <person name="Kirsch R."/>
            <person name="Pauchet Y."/>
        </authorList>
    </citation>
    <scope>NUCLEOTIDE SEQUENCE [LARGE SCALE GENOMIC DNA]</scope>
    <source>
        <strain evidence="11">EAD_L_NR</strain>
    </source>
</reference>
<keyword evidence="4 10" id="KW-0812">Transmembrane</keyword>
<feature type="transmembrane region" description="Helical" evidence="10">
    <location>
        <begin position="49"/>
        <end position="69"/>
    </location>
</feature>
<keyword evidence="8" id="KW-0675">Receptor</keyword>
<evidence type="ECO:0000256" key="6">
    <source>
        <dbReference type="ARBA" id="ARBA00022989"/>
    </source>
</evidence>
<gene>
    <name evidence="11" type="ORF">NQ315_005855</name>
</gene>
<keyword evidence="3" id="KW-0716">Sensory transduction</keyword>
<comment type="caution">
    <text evidence="11">The sequence shown here is derived from an EMBL/GenBank/DDBJ whole genome shotgun (WGS) entry which is preliminary data.</text>
</comment>
<protein>
    <recommendedName>
        <fullName evidence="13">Odorant receptor</fullName>
    </recommendedName>
</protein>
<keyword evidence="2" id="KW-1003">Cell membrane</keyword>
<evidence type="ECO:0008006" key="13">
    <source>
        <dbReference type="Google" id="ProtNLM"/>
    </source>
</evidence>
<dbReference type="PANTHER" id="PTHR21137:SF35">
    <property type="entry name" value="ODORANT RECEPTOR 19A-RELATED"/>
    <property type="match status" value="1"/>
</dbReference>
<dbReference type="GO" id="GO:0007165">
    <property type="term" value="P:signal transduction"/>
    <property type="evidence" value="ECO:0007669"/>
    <property type="project" value="UniProtKB-KW"/>
</dbReference>
<evidence type="ECO:0000256" key="8">
    <source>
        <dbReference type="ARBA" id="ARBA00023170"/>
    </source>
</evidence>
<keyword evidence="9" id="KW-0807">Transducer</keyword>
<organism evidence="11 12">
    <name type="scientific">Exocentrus adspersus</name>
    <dbReference type="NCBI Taxonomy" id="1586481"/>
    <lineage>
        <taxon>Eukaryota</taxon>
        <taxon>Metazoa</taxon>
        <taxon>Ecdysozoa</taxon>
        <taxon>Arthropoda</taxon>
        <taxon>Hexapoda</taxon>
        <taxon>Insecta</taxon>
        <taxon>Pterygota</taxon>
        <taxon>Neoptera</taxon>
        <taxon>Endopterygota</taxon>
        <taxon>Coleoptera</taxon>
        <taxon>Polyphaga</taxon>
        <taxon>Cucujiformia</taxon>
        <taxon>Chrysomeloidea</taxon>
        <taxon>Cerambycidae</taxon>
        <taxon>Lamiinae</taxon>
        <taxon>Acanthocinini</taxon>
        <taxon>Exocentrus</taxon>
    </lineage>
</organism>
<feature type="non-terminal residue" evidence="11">
    <location>
        <position position="1"/>
    </location>
</feature>
<sequence length="251" mass="28930">ASLKYVSLAIKKYSIINVLDKINERFWKVDITDERISFLTGYLSKVEKYYIILYGVVGILLFMAKPFLIKNTSSLFSSYVPHQIPFFPFYATESYAAAFLALVYVCFNVLVCNFIMLVAVQFRLLNLNIKAVNVLVTDENSHNMEKCLKEIKRLIKYHTFLIRYVQELNKVMSTPFAILISMSIGLLCINMYSLSLKDLPQLERYRILLISLAIITEYALIWGLPAQLLMNEVDVEDGIFILYVLTNPELG</sequence>
<evidence type="ECO:0000256" key="7">
    <source>
        <dbReference type="ARBA" id="ARBA00023136"/>
    </source>
</evidence>
<dbReference type="AlphaFoldDB" id="A0AAV8VR30"/>
<dbReference type="PANTHER" id="PTHR21137">
    <property type="entry name" value="ODORANT RECEPTOR"/>
    <property type="match status" value="1"/>
</dbReference>
<accession>A0AAV8VR30</accession>
<dbReference type="InterPro" id="IPR004117">
    <property type="entry name" value="7tm6_olfct_rcpt"/>
</dbReference>
<evidence type="ECO:0000256" key="2">
    <source>
        <dbReference type="ARBA" id="ARBA00022475"/>
    </source>
</evidence>
<evidence type="ECO:0000256" key="10">
    <source>
        <dbReference type="SAM" id="Phobius"/>
    </source>
</evidence>
<evidence type="ECO:0000256" key="5">
    <source>
        <dbReference type="ARBA" id="ARBA00022725"/>
    </source>
</evidence>
<evidence type="ECO:0000313" key="12">
    <source>
        <dbReference type="Proteomes" id="UP001159042"/>
    </source>
</evidence>
<evidence type="ECO:0000256" key="9">
    <source>
        <dbReference type="ARBA" id="ARBA00023224"/>
    </source>
</evidence>
<dbReference type="GO" id="GO:0004984">
    <property type="term" value="F:olfactory receptor activity"/>
    <property type="evidence" value="ECO:0007669"/>
    <property type="project" value="InterPro"/>
</dbReference>
<feature type="transmembrane region" description="Helical" evidence="10">
    <location>
        <begin position="205"/>
        <end position="224"/>
    </location>
</feature>
<dbReference type="Proteomes" id="UP001159042">
    <property type="component" value="Unassembled WGS sequence"/>
</dbReference>
<name>A0AAV8VR30_9CUCU</name>
<dbReference type="GO" id="GO:0005549">
    <property type="term" value="F:odorant binding"/>
    <property type="evidence" value="ECO:0007669"/>
    <property type="project" value="InterPro"/>
</dbReference>
<keyword evidence="12" id="KW-1185">Reference proteome</keyword>
<dbReference type="EMBL" id="JANEYG010000039">
    <property type="protein sequence ID" value="KAJ8916848.1"/>
    <property type="molecule type" value="Genomic_DNA"/>
</dbReference>
<dbReference type="GO" id="GO:0005886">
    <property type="term" value="C:plasma membrane"/>
    <property type="evidence" value="ECO:0007669"/>
    <property type="project" value="UniProtKB-SubCell"/>
</dbReference>
<evidence type="ECO:0000256" key="3">
    <source>
        <dbReference type="ARBA" id="ARBA00022606"/>
    </source>
</evidence>
<proteinExistence type="predicted"/>
<evidence type="ECO:0000313" key="11">
    <source>
        <dbReference type="EMBL" id="KAJ8916848.1"/>
    </source>
</evidence>
<dbReference type="Pfam" id="PF02949">
    <property type="entry name" value="7tm_6"/>
    <property type="match status" value="1"/>
</dbReference>
<feature type="transmembrane region" description="Helical" evidence="10">
    <location>
        <begin position="95"/>
        <end position="120"/>
    </location>
</feature>
<keyword evidence="6 10" id="KW-1133">Transmembrane helix</keyword>